<keyword evidence="1" id="KW-0812">Transmembrane</keyword>
<organism evidence="2 3">
    <name type="scientific">Nocardia cerradoensis</name>
    <dbReference type="NCBI Taxonomy" id="85688"/>
    <lineage>
        <taxon>Bacteria</taxon>
        <taxon>Bacillati</taxon>
        <taxon>Actinomycetota</taxon>
        <taxon>Actinomycetes</taxon>
        <taxon>Mycobacteriales</taxon>
        <taxon>Nocardiaceae</taxon>
        <taxon>Nocardia</taxon>
    </lineage>
</organism>
<evidence type="ECO:0000256" key="1">
    <source>
        <dbReference type="SAM" id="Phobius"/>
    </source>
</evidence>
<keyword evidence="1" id="KW-1133">Transmembrane helix</keyword>
<dbReference type="AlphaFoldDB" id="A0A231GUC8"/>
<proteinExistence type="predicted"/>
<dbReference type="Proteomes" id="UP000215506">
    <property type="component" value="Unassembled WGS sequence"/>
</dbReference>
<name>A0A231GUC8_9NOCA</name>
<reference evidence="2 3" key="1">
    <citation type="submission" date="2017-07" db="EMBL/GenBank/DDBJ databases">
        <title>First draft Genome Sequence of Nocardia cerradoensis isolated from human infection.</title>
        <authorList>
            <person name="Carrasco G."/>
        </authorList>
    </citation>
    <scope>NUCLEOTIDE SEQUENCE [LARGE SCALE GENOMIC DNA]</scope>
    <source>
        <strain evidence="2 3">CNM20130759</strain>
    </source>
</reference>
<evidence type="ECO:0000313" key="3">
    <source>
        <dbReference type="Proteomes" id="UP000215506"/>
    </source>
</evidence>
<keyword evidence="3" id="KW-1185">Reference proteome</keyword>
<dbReference type="EMBL" id="NGAF01000036">
    <property type="protein sequence ID" value="OXR40234.1"/>
    <property type="molecule type" value="Genomic_DNA"/>
</dbReference>
<comment type="caution">
    <text evidence="2">The sequence shown here is derived from an EMBL/GenBank/DDBJ whole genome shotgun (WGS) entry which is preliminary data.</text>
</comment>
<gene>
    <name evidence="2" type="ORF">B7C42_07659</name>
</gene>
<accession>A0A231GUC8</accession>
<protein>
    <submittedName>
        <fullName evidence="2">Uncharacterized protein</fullName>
    </submittedName>
</protein>
<keyword evidence="1" id="KW-0472">Membrane</keyword>
<evidence type="ECO:0000313" key="2">
    <source>
        <dbReference type="EMBL" id="OXR40234.1"/>
    </source>
</evidence>
<feature type="transmembrane region" description="Helical" evidence="1">
    <location>
        <begin position="26"/>
        <end position="48"/>
    </location>
</feature>
<sequence>MIVVAGLCYHYLLVMRGVDPVRAVEYLMMIAVPLTAIVLPASSIGAAVRMACQLLGTAFGALGGGGGPR</sequence>